<evidence type="ECO:0000313" key="3">
    <source>
        <dbReference type="Proteomes" id="UP001517367"/>
    </source>
</evidence>
<evidence type="ECO:0000256" key="1">
    <source>
        <dbReference type="SAM" id="SignalP"/>
    </source>
</evidence>
<protein>
    <submittedName>
        <fullName evidence="2">Type IX secretion system membrane protein PorP/SprF</fullName>
    </submittedName>
</protein>
<dbReference type="EMBL" id="SRMP02000013">
    <property type="protein sequence ID" value="MFN0291741.1"/>
    <property type="molecule type" value="Genomic_DNA"/>
</dbReference>
<gene>
    <name evidence="2" type="ORF">E5L68_010080</name>
</gene>
<comment type="caution">
    <text evidence="2">The sequence shown here is derived from an EMBL/GenBank/DDBJ whole genome shotgun (WGS) entry which is preliminary data.</text>
</comment>
<reference evidence="2 3" key="1">
    <citation type="submission" date="2024-12" db="EMBL/GenBank/DDBJ databases">
        <authorList>
            <person name="Hu S."/>
        </authorList>
    </citation>
    <scope>NUCLEOTIDE SEQUENCE [LARGE SCALE GENOMIC DNA]</scope>
    <source>
        <strain evidence="2 3">P-25</strain>
    </source>
</reference>
<keyword evidence="3" id="KW-1185">Reference proteome</keyword>
<organism evidence="2 3">
    <name type="scientific">Pedobacter helvus</name>
    <dbReference type="NCBI Taxonomy" id="2563444"/>
    <lineage>
        <taxon>Bacteria</taxon>
        <taxon>Pseudomonadati</taxon>
        <taxon>Bacteroidota</taxon>
        <taxon>Sphingobacteriia</taxon>
        <taxon>Sphingobacteriales</taxon>
        <taxon>Sphingobacteriaceae</taxon>
        <taxon>Pedobacter</taxon>
    </lineage>
</organism>
<dbReference type="Proteomes" id="UP001517367">
    <property type="component" value="Unassembled WGS sequence"/>
</dbReference>
<accession>A0ABW9JIG6</accession>
<sequence length="337" mass="37260">MRPVFLILFSCLFFNGILCAQETPRSSQYIFNNFLLNPALSGIDSYIDLKVGYRQQWSGVEGAPTTQYVSINTPIGDDYIRSSINSFSSNGYNPLSRSLVNSYTAAAPHHGFGLIAMNDKAGLLRQNSVSATYAYHLGLSSNVNLSVGVAAGFHSLGLKVDDISAEHEQDPLFGADYNNRLRPDLGFGLWLYGPRFFVGASAKQLIGNRTVIEEGSAVAYPYQSPSLYATTGYKIFLDEEIAMIPSILASYWKNAPPAIDVNLKFAYQDKFWLAGSYRNNDAFSFLAGYNFGSLINVSYSYDVNTSALRRVNKGTHEIGIGFLLNNTYDVRCSTRQF</sequence>
<feature type="signal peptide" evidence="1">
    <location>
        <begin position="1"/>
        <end position="20"/>
    </location>
</feature>
<dbReference type="Pfam" id="PF11751">
    <property type="entry name" value="PorP_SprF"/>
    <property type="match status" value="1"/>
</dbReference>
<proteinExistence type="predicted"/>
<dbReference type="NCBIfam" id="TIGR03519">
    <property type="entry name" value="T9SS_PorP_fam"/>
    <property type="match status" value="1"/>
</dbReference>
<dbReference type="RefSeq" id="WP_138730588.1">
    <property type="nucleotide sequence ID" value="NZ_SRMP02000013.1"/>
</dbReference>
<evidence type="ECO:0000313" key="2">
    <source>
        <dbReference type="EMBL" id="MFN0291741.1"/>
    </source>
</evidence>
<feature type="chain" id="PRO_5046835415" evidence="1">
    <location>
        <begin position="21"/>
        <end position="337"/>
    </location>
</feature>
<name>A0ABW9JIG6_9SPHI</name>
<keyword evidence="1" id="KW-0732">Signal</keyword>
<dbReference type="InterPro" id="IPR019861">
    <property type="entry name" value="PorP/SprF_Bacteroidetes"/>
</dbReference>